<dbReference type="Proteomes" id="UP000321746">
    <property type="component" value="Unassembled WGS sequence"/>
</dbReference>
<dbReference type="InterPro" id="IPR036928">
    <property type="entry name" value="AS_sf"/>
</dbReference>
<dbReference type="EMBL" id="BJYG01000023">
    <property type="protein sequence ID" value="GEN63634.1"/>
    <property type="molecule type" value="Genomic_DNA"/>
</dbReference>
<evidence type="ECO:0000313" key="2">
    <source>
        <dbReference type="EMBL" id="GEN63634.1"/>
    </source>
</evidence>
<dbReference type="InterPro" id="IPR023631">
    <property type="entry name" value="Amidase_dom"/>
</dbReference>
<reference evidence="2 3" key="1">
    <citation type="submission" date="2019-07" db="EMBL/GenBank/DDBJ databases">
        <title>Whole genome shotgun sequence of Acetobacter oeni NBRC 105207.</title>
        <authorList>
            <person name="Hosoyama A."/>
            <person name="Uohara A."/>
            <person name="Ohji S."/>
            <person name="Ichikawa N."/>
        </authorList>
    </citation>
    <scope>NUCLEOTIDE SEQUENCE [LARGE SCALE GENOMIC DNA]</scope>
    <source>
        <strain evidence="2 3">NBRC 105207</strain>
    </source>
</reference>
<keyword evidence="3" id="KW-1185">Reference proteome</keyword>
<dbReference type="Gene3D" id="3.90.1300.10">
    <property type="entry name" value="Amidase signature (AS) domain"/>
    <property type="match status" value="1"/>
</dbReference>
<accession>A0A511XL47</accession>
<dbReference type="Pfam" id="PF01425">
    <property type="entry name" value="Amidase"/>
    <property type="match status" value="1"/>
</dbReference>
<dbReference type="OrthoDB" id="8872210at2"/>
<dbReference type="RefSeq" id="WP_146888547.1">
    <property type="nucleotide sequence ID" value="NZ_BJYG01000023.1"/>
</dbReference>
<feature type="domain" description="Amidase" evidence="1">
    <location>
        <begin position="59"/>
        <end position="364"/>
    </location>
</feature>
<organism evidence="2 3">
    <name type="scientific">Acetobacter oeni</name>
    <dbReference type="NCBI Taxonomy" id="304077"/>
    <lineage>
        <taxon>Bacteria</taxon>
        <taxon>Pseudomonadati</taxon>
        <taxon>Pseudomonadota</taxon>
        <taxon>Alphaproteobacteria</taxon>
        <taxon>Acetobacterales</taxon>
        <taxon>Acetobacteraceae</taxon>
        <taxon>Acetobacter</taxon>
    </lineage>
</organism>
<protein>
    <submittedName>
        <fullName evidence="2">Amidase</fullName>
    </submittedName>
</protein>
<dbReference type="NCBIfam" id="NF005127">
    <property type="entry name" value="PRK06565.1"/>
    <property type="match status" value="1"/>
</dbReference>
<evidence type="ECO:0000259" key="1">
    <source>
        <dbReference type="Pfam" id="PF01425"/>
    </source>
</evidence>
<dbReference type="SUPFAM" id="SSF75304">
    <property type="entry name" value="Amidase signature (AS) enzymes"/>
    <property type="match status" value="1"/>
</dbReference>
<dbReference type="PANTHER" id="PTHR42678:SF11">
    <property type="entry name" value="AMIDASE FAMILY PROTEIN"/>
    <property type="match status" value="1"/>
</dbReference>
<evidence type="ECO:0000313" key="3">
    <source>
        <dbReference type="Proteomes" id="UP000321746"/>
    </source>
</evidence>
<dbReference type="PANTHER" id="PTHR42678">
    <property type="entry name" value="AMIDASE"/>
    <property type="match status" value="1"/>
</dbReference>
<sequence length="703" mass="75940">MMNGNGNRRARLAKGFRAGLFLASLLVGTPVYAGTFTLTEATIAQMQEAMASGALTSTELTTLYLNRIYVFDKAGIRLNAVPVMNPQALAEAMAADRVRAAGGPVSPLLGIPFTVKDSYKVAGLTVAAGSPAFASLIANEDAFTVGRIRAAGGVLLGKTNMPPLAAGGMQRGVYGRAESPYNEHYLTAAYNSGSSNGSASSTSASLAAFGMGEETVSSGRSPSSNNALVAYTPSRGVLSIRGNWPLYPIKDVVVPMTRSTDDLLKVLNVIVADDPVARGDFWREQTVVALPRASQVRPADYESLKDAGALRGKRIGVPTMYIGKDRTGRQIAVRPSILALWEKAASDLRALGAEVVEVDFPLMHNYDMDRPSSESFVSRGLIPADWFRMKAPGQAADDNYEFRYLNPWSWGNFLTDDKDPNIPDWRAVNPDLVFPNPPGSVDAARRGPFRDYRQARDTILAGVKPYDQIPGFAQALRGAERIRKVDFEDWLDRNRLDFIVFPANADIGAANADVDPQAYDHATENGVGRSNTNAMLRHLGIPSVSVSMGLMGDTGMPVNLTFAGKAYDDSRLLSYAYAYEQGTKNRRAPGRVHPLADETVIWDPASVVRPGLRQDREAPLVDIVSVGHTGRHGETIEVSGTARDASGLRFVRVYVNGRKVSETKEGVWHVSFPVTYAVDGGLFLEVLAKDTTGNAGAVWRDIF</sequence>
<dbReference type="AlphaFoldDB" id="A0A511XL47"/>
<dbReference type="Gene3D" id="2.60.40.10">
    <property type="entry name" value="Immunoglobulins"/>
    <property type="match status" value="1"/>
</dbReference>
<name>A0A511XL47_9PROT</name>
<comment type="caution">
    <text evidence="2">The sequence shown here is derived from an EMBL/GenBank/DDBJ whole genome shotgun (WGS) entry which is preliminary data.</text>
</comment>
<gene>
    <name evidence="2" type="ORF">AOE01nite_18580</name>
</gene>
<dbReference type="InterPro" id="IPR013783">
    <property type="entry name" value="Ig-like_fold"/>
</dbReference>
<proteinExistence type="predicted"/>